<feature type="region of interest" description="Disordered" evidence="1">
    <location>
        <begin position="27"/>
        <end position="66"/>
    </location>
</feature>
<accession>A0A5B7EMS6</accession>
<dbReference type="EMBL" id="VSRR010003348">
    <property type="protein sequence ID" value="MPC35801.1"/>
    <property type="molecule type" value="Genomic_DNA"/>
</dbReference>
<name>A0A5B7EMS6_PORTR</name>
<reference evidence="2 3" key="1">
    <citation type="submission" date="2019-05" db="EMBL/GenBank/DDBJ databases">
        <title>Another draft genome of Portunus trituberculatus and its Hox gene families provides insights of decapod evolution.</title>
        <authorList>
            <person name="Jeong J.-H."/>
            <person name="Song I."/>
            <person name="Kim S."/>
            <person name="Choi T."/>
            <person name="Kim D."/>
            <person name="Ryu S."/>
            <person name="Kim W."/>
        </authorList>
    </citation>
    <scope>NUCLEOTIDE SEQUENCE [LARGE SCALE GENOMIC DNA]</scope>
    <source>
        <tissue evidence="2">Muscle</tissue>
    </source>
</reference>
<evidence type="ECO:0000313" key="3">
    <source>
        <dbReference type="Proteomes" id="UP000324222"/>
    </source>
</evidence>
<protein>
    <submittedName>
        <fullName evidence="2">Uncharacterized protein</fullName>
    </submittedName>
</protein>
<organism evidence="2 3">
    <name type="scientific">Portunus trituberculatus</name>
    <name type="common">Swimming crab</name>
    <name type="synonym">Neptunus trituberculatus</name>
    <dbReference type="NCBI Taxonomy" id="210409"/>
    <lineage>
        <taxon>Eukaryota</taxon>
        <taxon>Metazoa</taxon>
        <taxon>Ecdysozoa</taxon>
        <taxon>Arthropoda</taxon>
        <taxon>Crustacea</taxon>
        <taxon>Multicrustacea</taxon>
        <taxon>Malacostraca</taxon>
        <taxon>Eumalacostraca</taxon>
        <taxon>Eucarida</taxon>
        <taxon>Decapoda</taxon>
        <taxon>Pleocyemata</taxon>
        <taxon>Brachyura</taxon>
        <taxon>Eubrachyura</taxon>
        <taxon>Portunoidea</taxon>
        <taxon>Portunidae</taxon>
        <taxon>Portuninae</taxon>
        <taxon>Portunus</taxon>
    </lineage>
</organism>
<evidence type="ECO:0000313" key="2">
    <source>
        <dbReference type="EMBL" id="MPC35801.1"/>
    </source>
</evidence>
<feature type="compositionally biased region" description="Low complexity" evidence="1">
    <location>
        <begin position="53"/>
        <end position="65"/>
    </location>
</feature>
<evidence type="ECO:0000256" key="1">
    <source>
        <dbReference type="SAM" id="MobiDB-lite"/>
    </source>
</evidence>
<dbReference type="Proteomes" id="UP000324222">
    <property type="component" value="Unassembled WGS sequence"/>
</dbReference>
<gene>
    <name evidence="2" type="ORF">E2C01_029237</name>
</gene>
<proteinExistence type="predicted"/>
<comment type="caution">
    <text evidence="2">The sequence shown here is derived from an EMBL/GenBank/DDBJ whole genome shotgun (WGS) entry which is preliminary data.</text>
</comment>
<keyword evidence="3" id="KW-1185">Reference proteome</keyword>
<feature type="compositionally biased region" description="Pro residues" evidence="1">
    <location>
        <begin position="34"/>
        <end position="43"/>
    </location>
</feature>
<dbReference type="AlphaFoldDB" id="A0A5B7EMS6"/>
<sequence>MLFIPDFEGISQAEKNEILATPQHHITTSHVLSPSPPPPPPSPSLSCHHHRNTCSPTNTTTTFSSPTPPHLYITNHITSFLSRYDLVTSELHLCQQKHLFLGCHSFD</sequence>